<keyword evidence="3" id="KW-0808">Transferase</keyword>
<dbReference type="SUPFAM" id="SSF51045">
    <property type="entry name" value="WW domain"/>
    <property type="match status" value="1"/>
</dbReference>
<dbReference type="PROSITE" id="PS50020">
    <property type="entry name" value="WW_DOMAIN_2"/>
    <property type="match status" value="1"/>
</dbReference>
<keyword evidence="4" id="KW-1185">Reference proteome</keyword>
<dbReference type="InterPro" id="IPR036020">
    <property type="entry name" value="WW_dom_sf"/>
</dbReference>
<feature type="compositionally biased region" description="Basic residues" evidence="1">
    <location>
        <begin position="253"/>
        <end position="262"/>
    </location>
</feature>
<dbReference type="InterPro" id="IPR001202">
    <property type="entry name" value="WW_dom"/>
</dbReference>
<keyword evidence="3" id="KW-0489">Methyltransferase</keyword>
<gene>
    <name evidence="3" type="primary">SETD2_2</name>
    <name evidence="3" type="ORF">E2C01_071307</name>
</gene>
<feature type="region of interest" description="Disordered" evidence="1">
    <location>
        <begin position="78"/>
        <end position="135"/>
    </location>
</feature>
<evidence type="ECO:0000313" key="4">
    <source>
        <dbReference type="Proteomes" id="UP000324222"/>
    </source>
</evidence>
<name>A0A5B7HZM4_PORTR</name>
<sequence>MQEEMWTMHVDRCRHLGHDPYLTPIFDPTYQYFWDPVAANWQPYTGSVFVPADPNLPVPAGYGLTKGEGEGSPLTLMVPGGRSHLPGGGDPPGLGQGGPNDPLNPANIPLPGEVPALAAGSPSQGQEGTPPHAAKLLSIPLPGEVAAGETGAVEGSETPSAITVHLPPRWRVARDAAGNVYFYHVKTRVSQWEPPAMLNSALGSDSSSESSSDSDSDSSSTTDSEDFSSEEEEEEEEEAVAVTTEVSDEKMIRRPKGTKRRRSEALVQERVISVSHHSLPTTSLTPMQHFTHVLLLSFL</sequence>
<evidence type="ECO:0000259" key="2">
    <source>
        <dbReference type="PROSITE" id="PS50020"/>
    </source>
</evidence>
<dbReference type="PROSITE" id="PS01159">
    <property type="entry name" value="WW_DOMAIN_1"/>
    <property type="match status" value="1"/>
</dbReference>
<feature type="domain" description="WW" evidence="2">
    <location>
        <begin position="164"/>
        <end position="197"/>
    </location>
</feature>
<dbReference type="SMART" id="SM00456">
    <property type="entry name" value="WW"/>
    <property type="match status" value="1"/>
</dbReference>
<feature type="compositionally biased region" description="Acidic residues" evidence="1">
    <location>
        <begin position="223"/>
        <end position="239"/>
    </location>
</feature>
<evidence type="ECO:0000256" key="1">
    <source>
        <dbReference type="SAM" id="MobiDB-lite"/>
    </source>
</evidence>
<feature type="region of interest" description="Disordered" evidence="1">
    <location>
        <begin position="200"/>
        <end position="265"/>
    </location>
</feature>
<dbReference type="CDD" id="cd00201">
    <property type="entry name" value="WW"/>
    <property type="match status" value="1"/>
</dbReference>
<comment type="caution">
    <text evidence="3">The sequence shown here is derived from an EMBL/GenBank/DDBJ whole genome shotgun (WGS) entry which is preliminary data.</text>
</comment>
<dbReference type="OrthoDB" id="308383at2759"/>
<dbReference type="GO" id="GO:0032259">
    <property type="term" value="P:methylation"/>
    <property type="evidence" value="ECO:0007669"/>
    <property type="project" value="UniProtKB-KW"/>
</dbReference>
<feature type="compositionally biased region" description="Gly residues" evidence="1">
    <location>
        <begin position="86"/>
        <end position="98"/>
    </location>
</feature>
<feature type="compositionally biased region" description="Low complexity" evidence="1">
    <location>
        <begin position="204"/>
        <end position="222"/>
    </location>
</feature>
<dbReference type="Pfam" id="PF00397">
    <property type="entry name" value="WW"/>
    <property type="match status" value="1"/>
</dbReference>
<protein>
    <submittedName>
        <fullName evidence="3">Histone-lysine N-methyltransferase SETD2</fullName>
    </submittedName>
</protein>
<dbReference type="Proteomes" id="UP000324222">
    <property type="component" value="Unassembled WGS sequence"/>
</dbReference>
<dbReference type="Gene3D" id="2.20.70.10">
    <property type="match status" value="1"/>
</dbReference>
<dbReference type="GO" id="GO:0008168">
    <property type="term" value="F:methyltransferase activity"/>
    <property type="evidence" value="ECO:0007669"/>
    <property type="project" value="UniProtKB-KW"/>
</dbReference>
<dbReference type="EMBL" id="VSRR010044428">
    <property type="protein sequence ID" value="MPC76872.1"/>
    <property type="molecule type" value="Genomic_DNA"/>
</dbReference>
<reference evidence="3 4" key="1">
    <citation type="submission" date="2019-05" db="EMBL/GenBank/DDBJ databases">
        <title>Another draft genome of Portunus trituberculatus and its Hox gene families provides insights of decapod evolution.</title>
        <authorList>
            <person name="Jeong J.-H."/>
            <person name="Song I."/>
            <person name="Kim S."/>
            <person name="Choi T."/>
            <person name="Kim D."/>
            <person name="Ryu S."/>
            <person name="Kim W."/>
        </authorList>
    </citation>
    <scope>NUCLEOTIDE SEQUENCE [LARGE SCALE GENOMIC DNA]</scope>
    <source>
        <tissue evidence="3">Muscle</tissue>
    </source>
</reference>
<accession>A0A5B7HZM4</accession>
<organism evidence="3 4">
    <name type="scientific">Portunus trituberculatus</name>
    <name type="common">Swimming crab</name>
    <name type="synonym">Neptunus trituberculatus</name>
    <dbReference type="NCBI Taxonomy" id="210409"/>
    <lineage>
        <taxon>Eukaryota</taxon>
        <taxon>Metazoa</taxon>
        <taxon>Ecdysozoa</taxon>
        <taxon>Arthropoda</taxon>
        <taxon>Crustacea</taxon>
        <taxon>Multicrustacea</taxon>
        <taxon>Malacostraca</taxon>
        <taxon>Eumalacostraca</taxon>
        <taxon>Eucarida</taxon>
        <taxon>Decapoda</taxon>
        <taxon>Pleocyemata</taxon>
        <taxon>Brachyura</taxon>
        <taxon>Eubrachyura</taxon>
        <taxon>Portunoidea</taxon>
        <taxon>Portunidae</taxon>
        <taxon>Portuninae</taxon>
        <taxon>Portunus</taxon>
    </lineage>
</organism>
<proteinExistence type="predicted"/>
<evidence type="ECO:0000313" key="3">
    <source>
        <dbReference type="EMBL" id="MPC76872.1"/>
    </source>
</evidence>
<dbReference type="AlphaFoldDB" id="A0A5B7HZM4"/>